<evidence type="ECO:0000256" key="2">
    <source>
        <dbReference type="ARBA" id="ARBA00022438"/>
    </source>
</evidence>
<protein>
    <submittedName>
        <fullName evidence="7">M42 family metallopeptidase</fullName>
    </submittedName>
</protein>
<keyword evidence="5" id="KW-0378">Hydrolase</keyword>
<evidence type="ECO:0000256" key="3">
    <source>
        <dbReference type="ARBA" id="ARBA00022670"/>
    </source>
</evidence>
<keyword evidence="2" id="KW-0031">Aminopeptidase</keyword>
<dbReference type="Gene3D" id="3.40.630.10">
    <property type="entry name" value="Zn peptidases"/>
    <property type="match status" value="1"/>
</dbReference>
<dbReference type="PANTHER" id="PTHR32481">
    <property type="entry name" value="AMINOPEPTIDASE"/>
    <property type="match status" value="1"/>
</dbReference>
<comment type="similarity">
    <text evidence="1 6">Belongs to the peptidase M42 family.</text>
</comment>
<organism evidence="7 8">
    <name type="scientific">Amedibacillus dolichus</name>
    <dbReference type="NCBI Taxonomy" id="31971"/>
    <lineage>
        <taxon>Bacteria</taxon>
        <taxon>Bacillati</taxon>
        <taxon>Bacillota</taxon>
        <taxon>Erysipelotrichia</taxon>
        <taxon>Erysipelotrichales</taxon>
        <taxon>Erysipelotrichaceae</taxon>
        <taxon>Amedibacillus</taxon>
    </lineage>
</organism>
<dbReference type="SUPFAM" id="SSF101821">
    <property type="entry name" value="Aminopeptidase/glucanase lid domain"/>
    <property type="match status" value="1"/>
</dbReference>
<reference evidence="7 8" key="1">
    <citation type="submission" date="2023-06" db="EMBL/GenBank/DDBJ databases">
        <title>Identification and characterization of horizontal gene transfer across gut microbiota members of farm animals based on homology search.</title>
        <authorList>
            <person name="Schwarzerova J."/>
            <person name="Nykrynova M."/>
            <person name="Jureckova K."/>
            <person name="Cejkova D."/>
            <person name="Rychlik I."/>
        </authorList>
    </citation>
    <scope>NUCLEOTIDE SEQUENCE [LARGE SCALE GENOMIC DNA]</scope>
    <source>
        <strain evidence="7 8">ET39</strain>
    </source>
</reference>
<evidence type="ECO:0000313" key="8">
    <source>
        <dbReference type="Proteomes" id="UP001529340"/>
    </source>
</evidence>
<dbReference type="RefSeq" id="WP_289607328.1">
    <property type="nucleotide sequence ID" value="NZ_JAUDCG010000014.1"/>
</dbReference>
<keyword evidence="3" id="KW-0645">Protease</keyword>
<dbReference type="SUPFAM" id="SSF53187">
    <property type="entry name" value="Zn-dependent exopeptidases"/>
    <property type="match status" value="1"/>
</dbReference>
<keyword evidence="4" id="KW-0479">Metal-binding</keyword>
<evidence type="ECO:0000313" key="7">
    <source>
        <dbReference type="EMBL" id="MDM8156862.1"/>
    </source>
</evidence>
<comment type="caution">
    <text evidence="7">The sequence shown here is derived from an EMBL/GenBank/DDBJ whole genome shotgun (WGS) entry which is preliminary data.</text>
</comment>
<dbReference type="InterPro" id="IPR023367">
    <property type="entry name" value="Peptidase_M42_dom2"/>
</dbReference>
<dbReference type="PIRSF" id="PIRSF001123">
    <property type="entry name" value="PepA_GA"/>
    <property type="match status" value="1"/>
</dbReference>
<gene>
    <name evidence="7" type="ORF">QUV96_04330</name>
</gene>
<evidence type="ECO:0000256" key="5">
    <source>
        <dbReference type="ARBA" id="ARBA00022801"/>
    </source>
</evidence>
<dbReference type="Pfam" id="PF05343">
    <property type="entry name" value="Peptidase_M42"/>
    <property type="match status" value="1"/>
</dbReference>
<evidence type="ECO:0000256" key="4">
    <source>
        <dbReference type="ARBA" id="ARBA00022723"/>
    </source>
</evidence>
<reference evidence="7 8" key="3">
    <citation type="submission" date="2023-06" db="EMBL/GenBank/DDBJ databases">
        <authorList>
            <person name="Zeman M."/>
            <person name="Kubasova T."/>
            <person name="Jahodarova E."/>
            <person name="Nykrynova M."/>
            <person name="Rychlik I."/>
        </authorList>
    </citation>
    <scope>NUCLEOTIDE SEQUENCE [LARGE SCALE GENOMIC DNA]</scope>
    <source>
        <strain evidence="7 8">ET39</strain>
    </source>
</reference>
<name>A0ABT7UB71_9FIRM</name>
<dbReference type="Proteomes" id="UP001529340">
    <property type="component" value="Unassembled WGS sequence"/>
</dbReference>
<sequence>MLKTDETYLLDFAKKLLAIDSPSGYCAHAIRFMEKEAQALGYPCTRNRKGNLLIRVPGTASTHTTALSAHCDTLGLMVRSIKENGTLAVTAIGSPTLPTLDSEYCRILTRDGDVYTGTILCTAASKHVHPDAATLTRDADSLEVRIDEIVHDKKDVEALGIRNGDYIAIDPKTTVTDSGFIKSRFLDDKISCACLFAVLHTLKEHAITLKNDLLFVFSTYEEVGHGASSMPADVDAMLAVDMGCIGLDLACTEYDVSICAKDSSGPYDYAMTTQLIQLAKQEGLSFAVDIYPMYGSDVSAALKGGNDIKGALIGPGVHASHGMERTHIQALNNTVSLILAYLLADA</sequence>
<proteinExistence type="inferred from homology"/>
<dbReference type="InterPro" id="IPR008007">
    <property type="entry name" value="Peptidase_M42"/>
</dbReference>
<evidence type="ECO:0000256" key="6">
    <source>
        <dbReference type="PIRNR" id="PIRNR001123"/>
    </source>
</evidence>
<dbReference type="Gene3D" id="2.40.30.40">
    <property type="entry name" value="Peptidase M42, domain 2"/>
    <property type="match status" value="1"/>
</dbReference>
<evidence type="ECO:0000256" key="1">
    <source>
        <dbReference type="ARBA" id="ARBA00006272"/>
    </source>
</evidence>
<dbReference type="InterPro" id="IPR051464">
    <property type="entry name" value="Peptidase_M42_aminopept"/>
</dbReference>
<dbReference type="EMBL" id="JAUDCG010000014">
    <property type="protein sequence ID" value="MDM8156862.1"/>
    <property type="molecule type" value="Genomic_DNA"/>
</dbReference>
<keyword evidence="8" id="KW-1185">Reference proteome</keyword>
<accession>A0ABT7UB71</accession>
<reference evidence="8" key="2">
    <citation type="submission" date="2023-06" db="EMBL/GenBank/DDBJ databases">
        <title>Identification and characterization of horizontal gene transfer across gut microbiota members of farm animals based on homology search.</title>
        <authorList>
            <person name="Zeman M."/>
            <person name="Kubasova T."/>
            <person name="Jahodarova E."/>
            <person name="Nykrynova M."/>
            <person name="Rychlik I."/>
        </authorList>
    </citation>
    <scope>NUCLEOTIDE SEQUENCE [LARGE SCALE GENOMIC DNA]</scope>
    <source>
        <strain evidence="8">ET39</strain>
    </source>
</reference>
<dbReference type="CDD" id="cd05657">
    <property type="entry name" value="M42_glucanase_like"/>
    <property type="match status" value="1"/>
</dbReference>
<dbReference type="PANTHER" id="PTHR32481:SF7">
    <property type="entry name" value="AMINOPEPTIDASE YHFE-RELATED"/>
    <property type="match status" value="1"/>
</dbReference>